<dbReference type="Gene3D" id="3.40.50.40">
    <property type="match status" value="1"/>
</dbReference>
<dbReference type="PIRSF" id="PIRSF001220">
    <property type="entry name" value="L-ASNase_gatD"/>
    <property type="match status" value="1"/>
</dbReference>
<dbReference type="PIRSF" id="PIRSF500176">
    <property type="entry name" value="L_ASNase"/>
    <property type="match status" value="1"/>
</dbReference>
<dbReference type="FunFam" id="1.25.40.20:FF:000297">
    <property type="entry name" value="Asparaginase homolog (S. cerevisiae)"/>
    <property type="match status" value="1"/>
</dbReference>
<dbReference type="InterPro" id="IPR006034">
    <property type="entry name" value="Asparaginase/glutaminase-like"/>
</dbReference>
<reference evidence="7 8" key="1">
    <citation type="submission" date="2019-09" db="EMBL/GenBank/DDBJ databases">
        <title>Bird 10,000 Genomes (B10K) Project - Family phase.</title>
        <authorList>
            <person name="Zhang G."/>
        </authorList>
    </citation>
    <scope>NUCLEOTIDE SEQUENCE [LARGE SCALE GENOMIC DNA]</scope>
    <source>
        <strain evidence="7">B10K-DU-003-06</strain>
    </source>
</reference>
<dbReference type="InterPro" id="IPR027474">
    <property type="entry name" value="L-asparaginase_N"/>
</dbReference>
<dbReference type="InterPro" id="IPR027475">
    <property type="entry name" value="Asparaginase/glutaminase_AS2"/>
</dbReference>
<keyword evidence="8" id="KW-1185">Reference proteome</keyword>
<dbReference type="PRINTS" id="PR00139">
    <property type="entry name" value="ASNGLNASE"/>
</dbReference>
<evidence type="ECO:0000259" key="6">
    <source>
        <dbReference type="Pfam" id="PF17763"/>
    </source>
</evidence>
<dbReference type="GO" id="GO:0009066">
    <property type="term" value="P:aspartate family amino acid metabolic process"/>
    <property type="evidence" value="ECO:0007669"/>
    <property type="project" value="UniProtKB-ARBA"/>
</dbReference>
<accession>A0A7K5B9E0</accession>
<dbReference type="SMART" id="SM00248">
    <property type="entry name" value="ANK"/>
    <property type="match status" value="3"/>
</dbReference>
<dbReference type="FunFam" id="3.40.50.1170:FF:000003">
    <property type="entry name" value="60 kDa lysophospholipase"/>
    <property type="match status" value="1"/>
</dbReference>
<dbReference type="Gene3D" id="3.40.50.1170">
    <property type="entry name" value="L-asparaginase, N-terminal domain"/>
    <property type="match status" value="1"/>
</dbReference>
<dbReference type="PROSITE" id="PS51732">
    <property type="entry name" value="ASN_GLN_ASE_3"/>
    <property type="match status" value="1"/>
</dbReference>
<dbReference type="PROSITE" id="PS50297">
    <property type="entry name" value="ANK_REP_REGION"/>
    <property type="match status" value="2"/>
</dbReference>
<dbReference type="InterPro" id="IPR040919">
    <property type="entry name" value="Asparaginase_C"/>
</dbReference>
<dbReference type="PROSITE" id="PS50088">
    <property type="entry name" value="ANK_REPEAT"/>
    <property type="match status" value="2"/>
</dbReference>
<protein>
    <recommendedName>
        <fullName evidence="1">asparaginase</fullName>
        <ecNumber evidence="1">3.5.1.1</ecNumber>
    </recommendedName>
</protein>
<dbReference type="AlphaFoldDB" id="A0A7K5B9E0"/>
<dbReference type="SMART" id="SM00870">
    <property type="entry name" value="Asparaginase"/>
    <property type="match status" value="1"/>
</dbReference>
<feature type="active site" evidence="4">
    <location>
        <position position="96"/>
    </location>
</feature>
<keyword evidence="3" id="KW-0040">ANK repeat</keyword>
<dbReference type="Proteomes" id="UP000529852">
    <property type="component" value="Unassembled WGS sequence"/>
</dbReference>
<dbReference type="EMBL" id="VYZD01000845">
    <property type="protein sequence ID" value="NWR92641.1"/>
    <property type="molecule type" value="Genomic_DNA"/>
</dbReference>
<evidence type="ECO:0000259" key="5">
    <source>
        <dbReference type="Pfam" id="PF00710"/>
    </source>
</evidence>
<dbReference type="InterPro" id="IPR027473">
    <property type="entry name" value="L-asparaginase_C"/>
</dbReference>
<dbReference type="SUPFAM" id="SSF48403">
    <property type="entry name" value="Ankyrin repeat"/>
    <property type="match status" value="1"/>
</dbReference>
<evidence type="ECO:0000256" key="3">
    <source>
        <dbReference type="PROSITE-ProRule" id="PRU00023"/>
    </source>
</evidence>
<dbReference type="EC" id="3.5.1.1" evidence="1"/>
<dbReference type="PROSITE" id="PS00917">
    <property type="entry name" value="ASN_GLN_ASE_2"/>
    <property type="match status" value="1"/>
</dbReference>
<feature type="domain" description="L-asparaginase N-terminal" evidence="5">
    <location>
        <begin position="44"/>
        <end position="194"/>
    </location>
</feature>
<gene>
    <name evidence="7" type="primary">Aspg</name>
    <name evidence="7" type="ORF">FURFIG_R02864</name>
</gene>
<feature type="non-terminal residue" evidence="7">
    <location>
        <position position="521"/>
    </location>
</feature>
<feature type="repeat" description="ANK" evidence="3">
    <location>
        <begin position="397"/>
        <end position="429"/>
    </location>
</feature>
<dbReference type="InterPro" id="IPR037152">
    <property type="entry name" value="L-asparaginase_N_sf"/>
</dbReference>
<evidence type="ECO:0000313" key="8">
    <source>
        <dbReference type="Proteomes" id="UP000529852"/>
    </source>
</evidence>
<dbReference type="PRINTS" id="PR01415">
    <property type="entry name" value="ANKYRIN"/>
</dbReference>
<sequence>GLAPEANKLANSLKKMPMLHDKAYAQEANRNNCHELRENTLVLPVSKQNKRIFYTILELSPLLDSSNMTPDDWAKIAKKLEEHYEKYDGFVILHGTDTMAYTASALSFMCENLGKTVVLTGSQVPIYELQNDGRDNLLGALLMAGQFVIPEVCLYFYNKLYRGNRVTKVDAGSFNAFSSPNLPPLANAEVDITSKQHHLLSCIIYATCNRNVAEKNLMPGGVGHVQKLFLRLPSSNKARNENSREAEGEKGQDGGIVILNCTQCLRGSVKTVYATGQTLADVGVIPGGDMTPEAALTKLSYTLSKRNLSWEEKKQMLSENLRGEMTVVPTGAKISLRDSKFIQVIARSLSISSKEELEAVRDALIPTLACAAAKLGDIDALRAIAEMGGNLSCGDYDGRTPLHIAASEGHLPLVEYLLTSGATVYARDRYGSTPLMNAIKFRHIQVINLLRETGAHLSSQDLENVGTILCSLTAKGDVDGLYAWYLAGADLEQPGYDGRNPLKVVKATGQKEVLDFLREKQ</sequence>
<name>A0A7K5B9E0_9FURN</name>
<dbReference type="GO" id="GO:0004067">
    <property type="term" value="F:asparaginase activity"/>
    <property type="evidence" value="ECO:0007669"/>
    <property type="project" value="UniProtKB-UniRule"/>
</dbReference>
<dbReference type="Gene3D" id="1.25.40.20">
    <property type="entry name" value="Ankyrin repeat-containing domain"/>
    <property type="match status" value="1"/>
</dbReference>
<evidence type="ECO:0000313" key="7">
    <source>
        <dbReference type="EMBL" id="NWR92641.1"/>
    </source>
</evidence>
<dbReference type="Pfam" id="PF12796">
    <property type="entry name" value="Ank_2"/>
    <property type="match status" value="1"/>
</dbReference>
<feature type="repeat" description="ANK" evidence="3">
    <location>
        <begin position="430"/>
        <end position="462"/>
    </location>
</feature>
<dbReference type="InterPro" id="IPR036152">
    <property type="entry name" value="Asp/glu_Ase-like_sf"/>
</dbReference>
<organism evidence="7 8">
    <name type="scientific">Furnarius figulus</name>
    <dbReference type="NCBI Taxonomy" id="463165"/>
    <lineage>
        <taxon>Eukaryota</taxon>
        <taxon>Metazoa</taxon>
        <taxon>Chordata</taxon>
        <taxon>Craniata</taxon>
        <taxon>Vertebrata</taxon>
        <taxon>Euteleostomi</taxon>
        <taxon>Archelosauria</taxon>
        <taxon>Archosauria</taxon>
        <taxon>Dinosauria</taxon>
        <taxon>Saurischia</taxon>
        <taxon>Theropoda</taxon>
        <taxon>Coelurosauria</taxon>
        <taxon>Aves</taxon>
        <taxon>Neognathae</taxon>
        <taxon>Neoaves</taxon>
        <taxon>Telluraves</taxon>
        <taxon>Australaves</taxon>
        <taxon>Passeriformes</taxon>
        <taxon>Furnariidae</taxon>
        <taxon>Furnarius</taxon>
    </lineage>
</organism>
<dbReference type="Pfam" id="PF00710">
    <property type="entry name" value="Asparaginase"/>
    <property type="match status" value="1"/>
</dbReference>
<dbReference type="PANTHER" id="PTHR11707">
    <property type="entry name" value="L-ASPARAGINASE"/>
    <property type="match status" value="1"/>
</dbReference>
<dbReference type="PANTHER" id="PTHR11707:SF28">
    <property type="entry name" value="60 KDA LYSOPHOSPHOLIPASE"/>
    <property type="match status" value="1"/>
</dbReference>
<feature type="binding site" evidence="2">
    <location>
        <position position="65"/>
    </location>
    <ligand>
        <name>substrate</name>
    </ligand>
</feature>
<dbReference type="SUPFAM" id="SSF53774">
    <property type="entry name" value="Glutaminase/Asparaginase"/>
    <property type="match status" value="1"/>
</dbReference>
<evidence type="ECO:0000256" key="1">
    <source>
        <dbReference type="ARBA" id="ARBA00012920"/>
    </source>
</evidence>
<dbReference type="InterPro" id="IPR036770">
    <property type="entry name" value="Ankyrin_rpt-contain_sf"/>
</dbReference>
<feature type="domain" description="Asparaginase/glutaminase C-terminal" evidence="6">
    <location>
        <begin position="252"/>
        <end position="316"/>
    </location>
</feature>
<feature type="non-terminal residue" evidence="7">
    <location>
        <position position="1"/>
    </location>
</feature>
<comment type="caution">
    <text evidence="7">The sequence shown here is derived from an EMBL/GenBank/DDBJ whole genome shotgun (WGS) entry which is preliminary data.</text>
</comment>
<feature type="binding site" evidence="2">
    <location>
        <begin position="96"/>
        <end position="97"/>
    </location>
    <ligand>
        <name>substrate</name>
    </ligand>
</feature>
<evidence type="ECO:0000256" key="2">
    <source>
        <dbReference type="PIRSR" id="PIRSR001220-2"/>
    </source>
</evidence>
<evidence type="ECO:0000256" key="4">
    <source>
        <dbReference type="PROSITE-ProRule" id="PRU10100"/>
    </source>
</evidence>
<dbReference type="InterPro" id="IPR041725">
    <property type="entry name" value="L-asparaginase_I"/>
</dbReference>
<dbReference type="Pfam" id="PF17763">
    <property type="entry name" value="Asparaginase_C"/>
    <property type="match status" value="1"/>
</dbReference>
<proteinExistence type="predicted"/>
<dbReference type="InterPro" id="IPR002110">
    <property type="entry name" value="Ankyrin_rpt"/>
</dbReference>
<dbReference type="CDD" id="cd08963">
    <property type="entry name" value="L-asparaginase_I"/>
    <property type="match status" value="1"/>
</dbReference>